<keyword evidence="2" id="KW-0677">Repeat</keyword>
<comment type="caution">
    <text evidence="5">The sequence shown here is derived from an EMBL/GenBank/DDBJ whole genome shotgun (WGS) entry which is preliminary data.</text>
</comment>
<dbReference type="PANTHER" id="PTHR17583">
    <property type="entry name" value="PHOSPHOINOSITIDE 3-KINASE REGULATORY SUBUNIT 4"/>
    <property type="match status" value="1"/>
</dbReference>
<dbReference type="PROSITE" id="PS50077">
    <property type="entry name" value="HEAT_REPEAT"/>
    <property type="match status" value="1"/>
</dbReference>
<evidence type="ECO:0000313" key="5">
    <source>
        <dbReference type="EMBL" id="KAI4547736.1"/>
    </source>
</evidence>
<sequence>MPSAAPSSSLWGGFSRLLAPFAVQTPKGPALSSSLLCSWDFPRVPAAVMGNQLAGIAPSQILSVESYFSDIHDLEYDKSLGSTRFFKVAPVKHREGPVVVKVFAIQDPTLPLTSYKQELEELKIRLHSAQNCLPFQKAAEKASEKAAMLFRHIYYITVASDDDCEPLKGYGIFKIFFSKMIHREPDKRLEAEDYLKQQCGNAFPEIFYTFLQPYMAQFAKETFLSADERILVIRKDLDNIIHNLCGHDLLEKADGEPKENGCNDSVPRVRAEALRTLTKVLALVKEVPRNDVNIYPEYILPGIAHLAQDDATVVRLACAENIALLAETALRSLELVQLKNLNVENDPNSEEIDEVTHPSGNYDTELQALHEMVQQKVVTLLSDPENIVKQTLMENGITRLCVFFGRQKANDVLLSHMITFLKIKMIGICVELFLIV</sequence>
<dbReference type="InterPro" id="IPR021133">
    <property type="entry name" value="HEAT_type_2"/>
</dbReference>
<name>A0AAD4YI46_OVIAM</name>
<reference evidence="5" key="1">
    <citation type="submission" date="2022-03" db="EMBL/GenBank/DDBJ databases">
        <title>Genomic analyses of argali, domestic sheep and their hybrids provide insights into chromosomal evolution, heterosis and genetic basis of agronomic traits.</title>
        <authorList>
            <person name="Li M."/>
        </authorList>
    </citation>
    <scope>NUCLEOTIDE SEQUENCE</scope>
    <source>
        <strain evidence="5">CAU-MHL-2022a</strain>
        <tissue evidence="5">Skin</tissue>
    </source>
</reference>
<dbReference type="EMBL" id="JAKZEL010000001">
    <property type="protein sequence ID" value="KAI4547736.1"/>
    <property type="molecule type" value="Genomic_DNA"/>
</dbReference>
<evidence type="ECO:0000313" key="6">
    <source>
        <dbReference type="Proteomes" id="UP001214576"/>
    </source>
</evidence>
<dbReference type="Gene3D" id="1.25.10.10">
    <property type="entry name" value="Leucine-rich Repeat Variant"/>
    <property type="match status" value="1"/>
</dbReference>
<dbReference type="AlphaFoldDB" id="A0AAD4YI46"/>
<protein>
    <recommendedName>
        <fullName evidence="4">Phosphatase 2A Regulatory Subunit A helical domain-containing protein</fullName>
    </recommendedName>
</protein>
<dbReference type="GO" id="GO:0016236">
    <property type="term" value="P:macroautophagy"/>
    <property type="evidence" value="ECO:0007669"/>
    <property type="project" value="InterPro"/>
</dbReference>
<dbReference type="Pfam" id="PF22956">
    <property type="entry name" value="VPS15-like_hel"/>
    <property type="match status" value="1"/>
</dbReference>
<dbReference type="GO" id="GO:0034272">
    <property type="term" value="C:phosphatidylinositol 3-kinase complex, class III, type II"/>
    <property type="evidence" value="ECO:0007669"/>
    <property type="project" value="TreeGrafter"/>
</dbReference>
<feature type="repeat" description="HEAT" evidence="3">
    <location>
        <begin position="299"/>
        <end position="332"/>
    </location>
</feature>
<gene>
    <name evidence="5" type="ORF">MG293_000066</name>
</gene>
<dbReference type="InterPro" id="IPR016024">
    <property type="entry name" value="ARM-type_fold"/>
</dbReference>
<dbReference type="GO" id="GO:0034271">
    <property type="term" value="C:phosphatidylinositol 3-kinase complex, class III, type I"/>
    <property type="evidence" value="ECO:0007669"/>
    <property type="project" value="TreeGrafter"/>
</dbReference>
<keyword evidence="1" id="KW-0418">Kinase</keyword>
<evidence type="ECO:0000259" key="4">
    <source>
        <dbReference type="Pfam" id="PF22956"/>
    </source>
</evidence>
<dbReference type="GO" id="GO:0006623">
    <property type="term" value="P:protein targeting to vacuole"/>
    <property type="evidence" value="ECO:0007669"/>
    <property type="project" value="TreeGrafter"/>
</dbReference>
<dbReference type="PANTHER" id="PTHR17583:SF0">
    <property type="entry name" value="PHOSPHOINOSITIDE 3-KINASE REGULATORY SUBUNIT 4"/>
    <property type="match status" value="1"/>
</dbReference>
<evidence type="ECO:0000256" key="1">
    <source>
        <dbReference type="ARBA" id="ARBA00022527"/>
    </source>
</evidence>
<feature type="domain" description="Phosphatase 2A Regulatory Subunit A helical" evidence="4">
    <location>
        <begin position="262"/>
        <end position="424"/>
    </location>
</feature>
<dbReference type="GO" id="GO:0045324">
    <property type="term" value="P:late endosome to vacuole transport"/>
    <property type="evidence" value="ECO:0007669"/>
    <property type="project" value="InterPro"/>
</dbReference>
<proteinExistence type="predicted"/>
<evidence type="ECO:0000256" key="2">
    <source>
        <dbReference type="ARBA" id="ARBA00022737"/>
    </source>
</evidence>
<keyword evidence="1" id="KW-0723">Serine/threonine-protein kinase</keyword>
<dbReference type="InterPro" id="IPR045162">
    <property type="entry name" value="Vps15-like"/>
</dbReference>
<accession>A0AAD4YI46</accession>
<evidence type="ECO:0000256" key="3">
    <source>
        <dbReference type="PROSITE-ProRule" id="PRU00103"/>
    </source>
</evidence>
<keyword evidence="6" id="KW-1185">Reference proteome</keyword>
<dbReference type="InterPro" id="IPR011989">
    <property type="entry name" value="ARM-like"/>
</dbReference>
<dbReference type="GO" id="GO:0005770">
    <property type="term" value="C:late endosome"/>
    <property type="evidence" value="ECO:0007669"/>
    <property type="project" value="TreeGrafter"/>
</dbReference>
<dbReference type="GO" id="GO:0071561">
    <property type="term" value="C:nucleus-vacuole junction"/>
    <property type="evidence" value="ECO:0007669"/>
    <property type="project" value="TreeGrafter"/>
</dbReference>
<organism evidence="5 6">
    <name type="scientific">Ovis ammon polii</name>
    <dbReference type="NCBI Taxonomy" id="230172"/>
    <lineage>
        <taxon>Eukaryota</taxon>
        <taxon>Metazoa</taxon>
        <taxon>Chordata</taxon>
        <taxon>Craniata</taxon>
        <taxon>Vertebrata</taxon>
        <taxon>Euteleostomi</taxon>
        <taxon>Mammalia</taxon>
        <taxon>Eutheria</taxon>
        <taxon>Laurasiatheria</taxon>
        <taxon>Artiodactyla</taxon>
        <taxon>Ruminantia</taxon>
        <taxon>Pecora</taxon>
        <taxon>Bovidae</taxon>
        <taxon>Caprinae</taxon>
        <taxon>Ovis</taxon>
    </lineage>
</organism>
<dbReference type="SUPFAM" id="SSF48371">
    <property type="entry name" value="ARM repeat"/>
    <property type="match status" value="1"/>
</dbReference>
<dbReference type="InterPro" id="IPR055231">
    <property type="entry name" value="2AA_helical"/>
</dbReference>
<dbReference type="Proteomes" id="UP001214576">
    <property type="component" value="Unassembled WGS sequence"/>
</dbReference>
<dbReference type="GO" id="GO:0004674">
    <property type="term" value="F:protein serine/threonine kinase activity"/>
    <property type="evidence" value="ECO:0007669"/>
    <property type="project" value="UniProtKB-KW"/>
</dbReference>
<keyword evidence="1" id="KW-0808">Transferase</keyword>